<sequence length="396" mass="42912">MSERWGVRLAGVARRELRYVRQQLTGLGERNSSQRLELRQIAKATAAAVLAWLIADRLLARETVWFAPATAVIMVHATVYRTVTNGLRRVGAVATGVFLAGSIGHLLGLNALSLVLVVPPALIAARWHRMGRHGSDVATTAVLMLSFGAASQERYLAGYVVATAVGALCGAGVNALIWPPLYLRRPFRALRGQGREAAALLESMAAGLKQRCDLSSLPEWEKRAAELDARLVQTREAITAGVESRRYNLRRSRHPAEGDHALLLSAMSQAGVHVHAIVRALAHIEQQPDVDTATGWISVHFARDYAELLDTLAAALVRVIPPTRDDSDTAHLLSQAREKAEAIHRQMTTEIRAGEVERPQGWAASGSLLTEAERILALLTRLTTPTETPPAGPATP</sequence>
<keyword evidence="4 6" id="KW-1133">Transmembrane helix</keyword>
<dbReference type="GO" id="GO:0005886">
    <property type="term" value="C:plasma membrane"/>
    <property type="evidence" value="ECO:0007669"/>
    <property type="project" value="UniProtKB-SubCell"/>
</dbReference>
<proteinExistence type="predicted"/>
<feature type="transmembrane region" description="Helical" evidence="6">
    <location>
        <begin position="64"/>
        <end position="83"/>
    </location>
</feature>
<evidence type="ECO:0000313" key="8">
    <source>
        <dbReference type="Proteomes" id="UP000568380"/>
    </source>
</evidence>
<reference evidence="7 8" key="1">
    <citation type="submission" date="2020-08" db="EMBL/GenBank/DDBJ databases">
        <title>Genomic Encyclopedia of Type Strains, Phase IV (KMG-IV): sequencing the most valuable type-strain genomes for metagenomic binning, comparative biology and taxonomic classification.</title>
        <authorList>
            <person name="Goeker M."/>
        </authorList>
    </citation>
    <scope>NUCLEOTIDE SEQUENCE [LARGE SCALE GENOMIC DNA]</scope>
    <source>
        <strain evidence="7 8">DSM 45385</strain>
    </source>
</reference>
<gene>
    <name evidence="7" type="ORF">HNR40_009553</name>
</gene>
<dbReference type="AlphaFoldDB" id="A0A7W8ADE6"/>
<evidence type="ECO:0000256" key="3">
    <source>
        <dbReference type="ARBA" id="ARBA00022692"/>
    </source>
</evidence>
<dbReference type="EMBL" id="JACHIN010000020">
    <property type="protein sequence ID" value="MBB5084045.1"/>
    <property type="molecule type" value="Genomic_DNA"/>
</dbReference>
<feature type="transmembrane region" description="Helical" evidence="6">
    <location>
        <begin position="156"/>
        <end position="178"/>
    </location>
</feature>
<evidence type="ECO:0000256" key="4">
    <source>
        <dbReference type="ARBA" id="ARBA00022989"/>
    </source>
</evidence>
<dbReference type="Proteomes" id="UP000568380">
    <property type="component" value="Unassembled WGS sequence"/>
</dbReference>
<keyword evidence="3 6" id="KW-0812">Transmembrane</keyword>
<keyword evidence="8" id="KW-1185">Reference proteome</keyword>
<comment type="caution">
    <text evidence="7">The sequence shown here is derived from an EMBL/GenBank/DDBJ whole genome shotgun (WGS) entry which is preliminary data.</text>
</comment>
<dbReference type="InterPro" id="IPR010343">
    <property type="entry name" value="ArAE_1"/>
</dbReference>
<name>A0A7W8ADE6_9ACTN</name>
<accession>A0A7W8ADE6</accession>
<evidence type="ECO:0008006" key="9">
    <source>
        <dbReference type="Google" id="ProtNLM"/>
    </source>
</evidence>
<dbReference type="Pfam" id="PF06081">
    <property type="entry name" value="ArAE_1"/>
    <property type="match status" value="1"/>
</dbReference>
<protein>
    <recommendedName>
        <fullName evidence="9">FUSC family protein</fullName>
    </recommendedName>
</protein>
<organism evidence="7 8">
    <name type="scientific">Nonomuraea endophytica</name>
    <dbReference type="NCBI Taxonomy" id="714136"/>
    <lineage>
        <taxon>Bacteria</taxon>
        <taxon>Bacillati</taxon>
        <taxon>Actinomycetota</taxon>
        <taxon>Actinomycetes</taxon>
        <taxon>Streptosporangiales</taxon>
        <taxon>Streptosporangiaceae</taxon>
        <taxon>Nonomuraea</taxon>
    </lineage>
</organism>
<evidence type="ECO:0000256" key="2">
    <source>
        <dbReference type="ARBA" id="ARBA00022475"/>
    </source>
</evidence>
<evidence type="ECO:0000256" key="6">
    <source>
        <dbReference type="SAM" id="Phobius"/>
    </source>
</evidence>
<keyword evidence="2" id="KW-1003">Cell membrane</keyword>
<dbReference type="RefSeq" id="WP_184973649.1">
    <property type="nucleotide sequence ID" value="NZ_JACHIN010000020.1"/>
</dbReference>
<keyword evidence="5 6" id="KW-0472">Membrane</keyword>
<evidence type="ECO:0000313" key="7">
    <source>
        <dbReference type="EMBL" id="MBB5084045.1"/>
    </source>
</evidence>
<comment type="subcellular location">
    <subcellularLocation>
        <location evidence="1">Cell membrane</location>
        <topology evidence="1">Multi-pass membrane protein</topology>
    </subcellularLocation>
</comment>
<evidence type="ECO:0000256" key="5">
    <source>
        <dbReference type="ARBA" id="ARBA00023136"/>
    </source>
</evidence>
<evidence type="ECO:0000256" key="1">
    <source>
        <dbReference type="ARBA" id="ARBA00004651"/>
    </source>
</evidence>
<feature type="transmembrane region" description="Helical" evidence="6">
    <location>
        <begin position="103"/>
        <end position="122"/>
    </location>
</feature>